<protein>
    <submittedName>
        <fullName evidence="2">Uncharacterized protein</fullName>
    </submittedName>
</protein>
<organism evidence="2">
    <name type="scientific">Timema shepardi</name>
    <name type="common">Walking stick</name>
    <dbReference type="NCBI Taxonomy" id="629360"/>
    <lineage>
        <taxon>Eukaryota</taxon>
        <taxon>Metazoa</taxon>
        <taxon>Ecdysozoa</taxon>
        <taxon>Arthropoda</taxon>
        <taxon>Hexapoda</taxon>
        <taxon>Insecta</taxon>
        <taxon>Pterygota</taxon>
        <taxon>Neoptera</taxon>
        <taxon>Polyneoptera</taxon>
        <taxon>Phasmatodea</taxon>
        <taxon>Timematodea</taxon>
        <taxon>Timematoidea</taxon>
        <taxon>Timematidae</taxon>
        <taxon>Timema</taxon>
    </lineage>
</organism>
<reference evidence="2" key="1">
    <citation type="submission" date="2020-11" db="EMBL/GenBank/DDBJ databases">
        <authorList>
            <person name="Tran Van P."/>
        </authorList>
    </citation>
    <scope>NUCLEOTIDE SEQUENCE</scope>
</reference>
<gene>
    <name evidence="2" type="ORF">TSIB3V08_LOCUS2822</name>
</gene>
<evidence type="ECO:0000256" key="1">
    <source>
        <dbReference type="SAM" id="MobiDB-lite"/>
    </source>
</evidence>
<accession>A0A7R9AQC8</accession>
<sequence>MGGTAQLSAGTLTAAGVPTNQIVTLNAQQQPSRSFEASHSPSLKLKIRVLIEFYLKPPKCYLVADCTSEEASTVTTTVSDATATKGDPLSSGDGHQTQAAIERCRPQQVATDGQPPSQSLPQQLVFRFHPSPISSPLTILAAVMPSS</sequence>
<evidence type="ECO:0000313" key="2">
    <source>
        <dbReference type="EMBL" id="CAD7258597.1"/>
    </source>
</evidence>
<name>A0A7R9AQC8_TIMSH</name>
<dbReference type="AlphaFoldDB" id="A0A7R9AQC8"/>
<feature type="region of interest" description="Disordered" evidence="1">
    <location>
        <begin position="79"/>
        <end position="99"/>
    </location>
</feature>
<dbReference type="EMBL" id="OC000891">
    <property type="protein sequence ID" value="CAD7258597.1"/>
    <property type="molecule type" value="Genomic_DNA"/>
</dbReference>
<proteinExistence type="predicted"/>